<dbReference type="Proteomes" id="UP001174136">
    <property type="component" value="Unassembled WGS sequence"/>
</dbReference>
<feature type="transmembrane region" description="Helical" evidence="7">
    <location>
        <begin position="472"/>
        <end position="495"/>
    </location>
</feature>
<dbReference type="AlphaFoldDB" id="A0AA47NWP0"/>
<comment type="caution">
    <text evidence="9">The sequence shown here is derived from an EMBL/GenBank/DDBJ whole genome shotgun (WGS) entry which is preliminary data.</text>
</comment>
<evidence type="ECO:0000256" key="3">
    <source>
        <dbReference type="ARBA" id="ARBA00023054"/>
    </source>
</evidence>
<comment type="subcellular location">
    <subcellularLocation>
        <location evidence="5">Nucleus inner membrane</location>
        <topology evidence="5">Single-pass type II membrane protein</topology>
    </subcellularLocation>
</comment>
<feature type="compositionally biased region" description="Low complexity" evidence="6">
    <location>
        <begin position="113"/>
        <end position="124"/>
    </location>
</feature>
<dbReference type="InterPro" id="IPR045119">
    <property type="entry name" value="SUN1-5"/>
</dbReference>
<evidence type="ECO:0000313" key="9">
    <source>
        <dbReference type="EMBL" id="KAK0141501.1"/>
    </source>
</evidence>
<keyword evidence="1 7" id="KW-0812">Transmembrane</keyword>
<feature type="region of interest" description="Disordered" evidence="6">
    <location>
        <begin position="772"/>
        <end position="793"/>
    </location>
</feature>
<evidence type="ECO:0000256" key="7">
    <source>
        <dbReference type="SAM" id="Phobius"/>
    </source>
</evidence>
<feature type="transmembrane region" description="Helical" evidence="7">
    <location>
        <begin position="534"/>
        <end position="557"/>
    </location>
</feature>
<evidence type="ECO:0000259" key="8">
    <source>
        <dbReference type="PROSITE" id="PS51469"/>
    </source>
</evidence>
<feature type="compositionally biased region" description="Basic and acidic residues" evidence="6">
    <location>
        <begin position="772"/>
        <end position="790"/>
    </location>
</feature>
<keyword evidence="2 7" id="KW-1133">Transmembrane helix</keyword>
<dbReference type="PANTHER" id="PTHR12911:SF23">
    <property type="entry name" value="SUN DOMAIN-CONTAINING PROTEIN 1"/>
    <property type="match status" value="1"/>
</dbReference>
<accession>A0AA47NWP0</accession>
<dbReference type="PANTHER" id="PTHR12911">
    <property type="entry name" value="SAD1/UNC-84-LIKE PROTEIN-RELATED"/>
    <property type="match status" value="1"/>
</dbReference>
<dbReference type="GO" id="GO:0005637">
    <property type="term" value="C:nuclear inner membrane"/>
    <property type="evidence" value="ECO:0007669"/>
    <property type="project" value="UniProtKB-SubCell"/>
</dbReference>
<feature type="transmembrane region" description="Helical" evidence="7">
    <location>
        <begin position="564"/>
        <end position="584"/>
    </location>
</feature>
<dbReference type="InterPro" id="IPR012919">
    <property type="entry name" value="SUN_dom"/>
</dbReference>
<feature type="compositionally biased region" description="Low complexity" evidence="6">
    <location>
        <begin position="137"/>
        <end position="148"/>
    </location>
</feature>
<feature type="compositionally biased region" description="Low complexity" evidence="6">
    <location>
        <begin position="180"/>
        <end position="191"/>
    </location>
</feature>
<keyword evidence="10" id="KW-1185">Reference proteome</keyword>
<sequence>MYYSLRAGCCPAPDPQLLPAGAREQEEESKRRMTMDFSHLHTYTPPQCAPDNTGYTYSLSSSYSTAALEFEKEHQLAPVFDSPRMSRRSLRLQIGAGHYGNDSHADHAQNHHSSNVSYTTTSSNSRRETRTVHSRKQLSSSQTLSLSQMDTPRKTLSFSVMNTPEAGSGVQRGSDGTDATLLSSSTSTSTSVPGQSSLRHRTSTTTTTVDGYWGSGRDVELTERSTGHGLNGGAVSASMSSHHASAANGYICKDCSIHSPRTEALTAHSASSSSSSLSLTHAAAATGAFSTFSSSSSLSSSSMSPSSSIYSRDKSRRNRTGVLASVSNTCVRYGRKAVAPIVSLITVLFNSVLWLGSTARSQGKGYLMSFSDSVRRVVSSSMSSLWLFKQNTVHRMRGHRANGYEGEGSDSYSRAHSSFCGSMNVKHLVTGDSSHLKLNGSLCDDCKGKQSSHTAETRTVLLCTQSSRSQRLVGALLSFLAYTGSCLLWPGYGVVRAGKALGSGARTVVHSVVHRLLLLLWLILAAPVRGGLGLLWFLATGWYQLVSFMSLLNVFFLTRCLPKLWKLLLLLLPFLLLLALWWWGPSTTVLLAYLPAVNLSEWRPASPLVLLSNLLPASAPVPPPATVLESEKTLIHTTPETPITSAPPVLPPAVVVASVDLERLERVEQRLALLWEQVQQGDQKQEQRHGETLILHSSLREQLHSQTDRQSLGLWVSSLLEGKLGALRAELEEGDAHRAQKEEQQQQSRAQRLAEAESLLALLAARTEEVQQKQHQYKQEREKEKAEREAATPVEAPVAPISVGVNQEDHDALLAEVQRLEAELGRVRHDLQGVMGCKGKCEQLDTLHETISAQVSSQVSSQVRRELQALFFGSGQAGEGQDSQLPEGLVHWLSQRYVDGPELRASLAALELAILSNVSLQLEQSQEQTLVDAKAYSEKVTQTVSHSVQHSTAAQGLSEEQVQLIVQNALRLYSQDRTGHVDYALESGGGSILSTRCSETYETKTALMSLFGLPLWYFSQSPRVVIQPDVYPGNCWAFKGSQGYLVIRLSLRVRPTAFCLEHIPKALSPTGTVTSAPRNFTVYGLDDEYQEEGKLLGDYVYQEDGESLQTFPVMKNDQAFQIIEVRVLSNWGHPEYTCLYRFRVHGEPRLQP</sequence>
<evidence type="ECO:0000256" key="5">
    <source>
        <dbReference type="ARBA" id="ARBA00037816"/>
    </source>
</evidence>
<evidence type="ECO:0000256" key="2">
    <source>
        <dbReference type="ARBA" id="ARBA00022989"/>
    </source>
</evidence>
<keyword evidence="3" id="KW-0175">Coiled coil</keyword>
<evidence type="ECO:0000256" key="6">
    <source>
        <dbReference type="SAM" id="MobiDB-lite"/>
    </source>
</evidence>
<dbReference type="EMBL" id="JAOPHQ010003816">
    <property type="protein sequence ID" value="KAK0141501.1"/>
    <property type="molecule type" value="Genomic_DNA"/>
</dbReference>
<reference evidence="9" key="1">
    <citation type="journal article" date="2023" name="Front. Mar. Sci.">
        <title>A new Merluccius polli reference genome to investigate the effects of global change in West African waters.</title>
        <authorList>
            <person name="Mateo J.L."/>
            <person name="Blanco-Fernandez C."/>
            <person name="Garcia-Vazquez E."/>
            <person name="Machado-Schiaffino G."/>
        </authorList>
    </citation>
    <scope>NUCLEOTIDE SEQUENCE</scope>
    <source>
        <strain evidence="9">C29</strain>
        <tissue evidence="9">Fin</tissue>
    </source>
</reference>
<evidence type="ECO:0000256" key="1">
    <source>
        <dbReference type="ARBA" id="ARBA00022692"/>
    </source>
</evidence>
<dbReference type="PROSITE" id="PS51469">
    <property type="entry name" value="SUN"/>
    <property type="match status" value="1"/>
</dbReference>
<feature type="region of interest" description="Disordered" evidence="6">
    <location>
        <begin position="97"/>
        <end position="215"/>
    </location>
</feature>
<name>A0AA47NWP0_MERPO</name>
<evidence type="ECO:0000313" key="10">
    <source>
        <dbReference type="Proteomes" id="UP001174136"/>
    </source>
</evidence>
<dbReference type="GO" id="GO:0043495">
    <property type="term" value="F:protein-membrane adaptor activity"/>
    <property type="evidence" value="ECO:0007669"/>
    <property type="project" value="TreeGrafter"/>
</dbReference>
<proteinExistence type="predicted"/>
<evidence type="ECO:0000256" key="4">
    <source>
        <dbReference type="ARBA" id="ARBA00023136"/>
    </source>
</evidence>
<dbReference type="Pfam" id="PF07738">
    <property type="entry name" value="Sad1_UNC"/>
    <property type="match status" value="1"/>
</dbReference>
<dbReference type="Gene3D" id="2.60.120.260">
    <property type="entry name" value="Galactose-binding domain-like"/>
    <property type="match status" value="1"/>
</dbReference>
<feature type="region of interest" description="Disordered" evidence="6">
    <location>
        <begin position="292"/>
        <end position="314"/>
    </location>
</feature>
<gene>
    <name evidence="9" type="primary">Sun1_1</name>
    <name evidence="9" type="ORF">N1851_021395</name>
</gene>
<feature type="transmembrane region" description="Helical" evidence="7">
    <location>
        <begin position="507"/>
        <end position="528"/>
    </location>
</feature>
<protein>
    <submittedName>
        <fullName evidence="9">SUN domain-containing protein 1</fullName>
    </submittedName>
</protein>
<dbReference type="GO" id="GO:0034993">
    <property type="term" value="C:meiotic nuclear membrane microtubule tethering complex"/>
    <property type="evidence" value="ECO:0007669"/>
    <property type="project" value="TreeGrafter"/>
</dbReference>
<feature type="compositionally biased region" description="Low complexity" evidence="6">
    <location>
        <begin position="292"/>
        <end position="308"/>
    </location>
</feature>
<feature type="domain" description="SUN" evidence="8">
    <location>
        <begin position="989"/>
        <end position="1149"/>
    </location>
</feature>
<dbReference type="FunFam" id="2.60.120.260:FF:000009">
    <property type="entry name" value="SUN domain-containing protein 1 isoform X1"/>
    <property type="match status" value="1"/>
</dbReference>
<keyword evidence="4 7" id="KW-0472">Membrane</keyword>
<organism evidence="9 10">
    <name type="scientific">Merluccius polli</name>
    <name type="common">Benguela hake</name>
    <name type="synonym">Merluccius cadenati</name>
    <dbReference type="NCBI Taxonomy" id="89951"/>
    <lineage>
        <taxon>Eukaryota</taxon>
        <taxon>Metazoa</taxon>
        <taxon>Chordata</taxon>
        <taxon>Craniata</taxon>
        <taxon>Vertebrata</taxon>
        <taxon>Euteleostomi</taxon>
        <taxon>Actinopterygii</taxon>
        <taxon>Neopterygii</taxon>
        <taxon>Teleostei</taxon>
        <taxon>Neoteleostei</taxon>
        <taxon>Acanthomorphata</taxon>
        <taxon>Zeiogadaria</taxon>
        <taxon>Gadariae</taxon>
        <taxon>Gadiformes</taxon>
        <taxon>Gadoidei</taxon>
        <taxon>Merlucciidae</taxon>
        <taxon>Merluccius</taxon>
    </lineage>
</organism>